<proteinExistence type="predicted"/>
<reference evidence="1 2" key="1">
    <citation type="submission" date="2014-04" db="EMBL/GenBank/DDBJ databases">
        <authorList>
            <consortium name="DOE Joint Genome Institute"/>
            <person name="Kuo A."/>
            <person name="Gay G."/>
            <person name="Dore J."/>
            <person name="Kohler A."/>
            <person name="Nagy L.G."/>
            <person name="Floudas D."/>
            <person name="Copeland A."/>
            <person name="Barry K.W."/>
            <person name="Cichocki N."/>
            <person name="Veneault-Fourrey C."/>
            <person name="LaButti K."/>
            <person name="Lindquist E.A."/>
            <person name="Lipzen A."/>
            <person name="Lundell T."/>
            <person name="Morin E."/>
            <person name="Murat C."/>
            <person name="Sun H."/>
            <person name="Tunlid A."/>
            <person name="Henrissat B."/>
            <person name="Grigoriev I.V."/>
            <person name="Hibbett D.S."/>
            <person name="Martin F."/>
            <person name="Nordberg H.P."/>
            <person name="Cantor M.N."/>
            <person name="Hua S.X."/>
        </authorList>
    </citation>
    <scope>NUCLEOTIDE SEQUENCE [LARGE SCALE GENOMIC DNA]</scope>
    <source>
        <strain evidence="2">h7</strain>
    </source>
</reference>
<dbReference type="STRING" id="686832.A0A0C3BUF7"/>
<protein>
    <submittedName>
        <fullName evidence="1">Uncharacterized protein</fullName>
    </submittedName>
</protein>
<dbReference type="HOGENOM" id="CLU_004861_1_0_1"/>
<dbReference type="Proteomes" id="UP000053424">
    <property type="component" value="Unassembled WGS sequence"/>
</dbReference>
<organism evidence="1 2">
    <name type="scientific">Hebeloma cylindrosporum</name>
    <dbReference type="NCBI Taxonomy" id="76867"/>
    <lineage>
        <taxon>Eukaryota</taxon>
        <taxon>Fungi</taxon>
        <taxon>Dikarya</taxon>
        <taxon>Basidiomycota</taxon>
        <taxon>Agaricomycotina</taxon>
        <taxon>Agaricomycetes</taxon>
        <taxon>Agaricomycetidae</taxon>
        <taxon>Agaricales</taxon>
        <taxon>Agaricineae</taxon>
        <taxon>Hymenogastraceae</taxon>
        <taxon>Hebeloma</taxon>
    </lineage>
</organism>
<dbReference type="AlphaFoldDB" id="A0A0C3BUF7"/>
<accession>A0A0C3BUF7</accession>
<name>A0A0C3BUF7_HEBCY</name>
<sequence>MSGKKSLSATNLAVHQHLECDLYIHNVYNRSTTTMGSDSPSELAKAQFKRGIDWETSLYSWLDQSNLLLKVPSIPLEPQALLENILADDRRHFFITGLIFWSPNSDLKPLFDKAGTQPVILGKAKPDLLEIKRSGDGIYWRVIDAKASKHVKTSHHIQIYFYTLCLGYLLPKPFVHAPESAGVWLPPKDGFHIASPSIDDIKAVSMSLLAPALDALLFRDLPKVIGLPLERVKWHYNPLCRGCHYEPECRTRAEDHGELGSMPNISIDDAKALKDLLRDSRRASPPNPDDRLTDIEELHRLTANPSKLDGIAKSSPTVVRKAKQVLQLPKKFRPQTGSISSPTVEAARSKEIQVVPRRNYTCPRREDIAVIFSIVNDPSSPHLHGDYFYVALFSEDRSINLPASIICPAKDFIAKLARLIRSLEELEGKGSQKYTSQFYVWSTSEQALLQSHIINAALTSSAADVDIRLCIGALAQGASLLQTTFQPLLLSGALLSFLGKGRRTKAEYKTCLERMGLPTDGTVEVLRKRIDSEVRNIQDNTSRPGQEEQRREFGQLPRVVPLKREIERQLALPIPGYWDLSECVASLLQDAEDVCPTEEQIFTAYKSLDNTESVDDLLLRRNRHLYGVLRGLRVRAVSSAGHSFFVNEAKILSTNFMDICQEPHIRKLFFMQQFEVLTKLNELWQSRIDGCPEAPTLEFCSTVKGQNGPEYIFRLVSGAIDVPSTDRDYSFYDKLLVLDTDNEDVPDNLPVEALFDDLSVSGLVFPLNRYTRVYWERQHPRVQQELVVANVNNVCTDSSRRHTMVTLRTWGNWQPFLKEGAMYRLSPRLFDFNTTKILSALFEIDLLWASNYEASNGHRDVPFLQIIIDPHTLGGMPCAKKYIKTEGEIQKLFRNLKSLGNDVAGSLVLKASQHKATQRILSNRLSVIWGPPGMIILQK</sequence>
<dbReference type="OrthoDB" id="6513042at2759"/>
<reference evidence="2" key="2">
    <citation type="submission" date="2015-01" db="EMBL/GenBank/DDBJ databases">
        <title>Evolutionary Origins and Diversification of the Mycorrhizal Mutualists.</title>
        <authorList>
            <consortium name="DOE Joint Genome Institute"/>
            <consortium name="Mycorrhizal Genomics Consortium"/>
            <person name="Kohler A."/>
            <person name="Kuo A."/>
            <person name="Nagy L.G."/>
            <person name="Floudas D."/>
            <person name="Copeland A."/>
            <person name="Barry K.W."/>
            <person name="Cichocki N."/>
            <person name="Veneault-Fourrey C."/>
            <person name="LaButti K."/>
            <person name="Lindquist E.A."/>
            <person name="Lipzen A."/>
            <person name="Lundell T."/>
            <person name="Morin E."/>
            <person name="Murat C."/>
            <person name="Riley R."/>
            <person name="Ohm R."/>
            <person name="Sun H."/>
            <person name="Tunlid A."/>
            <person name="Henrissat B."/>
            <person name="Grigoriev I.V."/>
            <person name="Hibbett D.S."/>
            <person name="Martin F."/>
        </authorList>
    </citation>
    <scope>NUCLEOTIDE SEQUENCE [LARGE SCALE GENOMIC DNA]</scope>
    <source>
        <strain evidence="2">h7</strain>
    </source>
</reference>
<evidence type="ECO:0000313" key="2">
    <source>
        <dbReference type="Proteomes" id="UP000053424"/>
    </source>
</evidence>
<gene>
    <name evidence="1" type="ORF">M413DRAFT_73796</name>
</gene>
<dbReference type="EMBL" id="KN831783">
    <property type="protein sequence ID" value="KIM40310.1"/>
    <property type="molecule type" value="Genomic_DNA"/>
</dbReference>
<keyword evidence="2" id="KW-1185">Reference proteome</keyword>
<evidence type="ECO:0000313" key="1">
    <source>
        <dbReference type="EMBL" id="KIM40310.1"/>
    </source>
</evidence>